<dbReference type="RefSeq" id="WP_008160704.1">
    <property type="nucleotide sequence ID" value="NZ_AOHX01000026.1"/>
</dbReference>
<dbReference type="STRING" id="1230460.C495_05362"/>
<keyword evidence="1" id="KW-0812">Transmembrane</keyword>
<organism evidence="2 3">
    <name type="scientific">Natronorubrum sulfidifaciens JCM 14089</name>
    <dbReference type="NCBI Taxonomy" id="1230460"/>
    <lineage>
        <taxon>Archaea</taxon>
        <taxon>Methanobacteriati</taxon>
        <taxon>Methanobacteriota</taxon>
        <taxon>Stenosarchaea group</taxon>
        <taxon>Halobacteria</taxon>
        <taxon>Halobacteriales</taxon>
        <taxon>Natrialbaceae</taxon>
        <taxon>Natronorubrum</taxon>
    </lineage>
</organism>
<feature type="transmembrane region" description="Helical" evidence="1">
    <location>
        <begin position="89"/>
        <end position="107"/>
    </location>
</feature>
<dbReference type="EMBL" id="AOHX01000026">
    <property type="protein sequence ID" value="ELY47660.1"/>
    <property type="molecule type" value="Genomic_DNA"/>
</dbReference>
<dbReference type="AlphaFoldDB" id="L9WDT4"/>
<feature type="transmembrane region" description="Helical" evidence="1">
    <location>
        <begin position="38"/>
        <end position="58"/>
    </location>
</feature>
<evidence type="ECO:0000313" key="3">
    <source>
        <dbReference type="Proteomes" id="UP000011661"/>
    </source>
</evidence>
<keyword evidence="1" id="KW-1133">Transmembrane helix</keyword>
<comment type="caution">
    <text evidence="2">The sequence shown here is derived from an EMBL/GenBank/DDBJ whole genome shotgun (WGS) entry which is preliminary data.</text>
</comment>
<dbReference type="Proteomes" id="UP000011661">
    <property type="component" value="Unassembled WGS sequence"/>
</dbReference>
<reference evidence="2 3" key="1">
    <citation type="journal article" date="2014" name="PLoS Genet.">
        <title>Phylogenetically driven sequencing of extremely halophilic archaea reveals strategies for static and dynamic osmo-response.</title>
        <authorList>
            <person name="Becker E.A."/>
            <person name="Seitzer P.M."/>
            <person name="Tritt A."/>
            <person name="Larsen D."/>
            <person name="Krusor M."/>
            <person name="Yao A.I."/>
            <person name="Wu D."/>
            <person name="Madern D."/>
            <person name="Eisen J.A."/>
            <person name="Darling A.E."/>
            <person name="Facciotti M.T."/>
        </authorList>
    </citation>
    <scope>NUCLEOTIDE SEQUENCE [LARGE SCALE GENOMIC DNA]</scope>
    <source>
        <strain evidence="2 3">JCM 14089</strain>
    </source>
</reference>
<name>L9WDT4_9EURY</name>
<accession>L9WDT4</accession>
<gene>
    <name evidence="2" type="ORF">C495_05362</name>
</gene>
<dbReference type="PATRIC" id="fig|1230460.4.peg.1091"/>
<feature type="transmembrane region" description="Helical" evidence="1">
    <location>
        <begin position="7"/>
        <end position="26"/>
    </location>
</feature>
<dbReference type="eggNOG" id="arCOG11471">
    <property type="taxonomic scope" value="Archaea"/>
</dbReference>
<sequence>MDETVDAQGTAIGVGTLLALGLFAYGRYINETVLGLDAASLAIGAFGATFAAVSLLHGAYGRRDFAIAHGVAALGLFLVAPASSGEQTLGGYLLLVAGGAYIAVVTIRTRNADREVAG</sequence>
<dbReference type="OrthoDB" id="205602at2157"/>
<evidence type="ECO:0000256" key="1">
    <source>
        <dbReference type="SAM" id="Phobius"/>
    </source>
</evidence>
<proteinExistence type="predicted"/>
<keyword evidence="3" id="KW-1185">Reference proteome</keyword>
<protein>
    <submittedName>
        <fullName evidence="2">Uncharacterized protein</fullName>
    </submittedName>
</protein>
<feature type="transmembrane region" description="Helical" evidence="1">
    <location>
        <begin position="65"/>
        <end position="83"/>
    </location>
</feature>
<evidence type="ECO:0000313" key="2">
    <source>
        <dbReference type="EMBL" id="ELY47660.1"/>
    </source>
</evidence>
<keyword evidence="1" id="KW-0472">Membrane</keyword>